<proteinExistence type="predicted"/>
<feature type="domain" description="Transglycosylase SLT" evidence="1">
    <location>
        <begin position="103"/>
        <end position="200"/>
    </location>
</feature>
<evidence type="ECO:0000313" key="2">
    <source>
        <dbReference type="EMBL" id="OBY09721.1"/>
    </source>
</evidence>
<dbReference type="eggNOG" id="COG0741">
    <property type="taxonomic scope" value="Bacteria"/>
</dbReference>
<sequence length="229" mass="25101">MNINDISTEKLVGMTLLQNTLKSQLGDGMEFELVYQALLNSMEGQEGNKDESSNLISVGVGQDLNNIPIRYSSGINSSTYSIGAVNKVSTISDDETMQRIYSAVNKYSEEFGVDPNLVLAVIKAESNFNPNVVSSAGAMGLMQLMPVNCEEDGVSDPFNVEDNIRGGVKQLRGHINRYNGDIEMALMAYNAGQGTVKRRGVTSADDLYKMPKETQNYVPKVMKYYLNGL</sequence>
<dbReference type="Proteomes" id="UP000092714">
    <property type="component" value="Unassembled WGS sequence"/>
</dbReference>
<dbReference type="PANTHER" id="PTHR37423:SF2">
    <property type="entry name" value="MEMBRANE-BOUND LYTIC MUREIN TRANSGLYCOSYLASE C"/>
    <property type="match status" value="1"/>
</dbReference>
<dbReference type="RefSeq" id="WP_027098955.1">
    <property type="nucleotide sequence ID" value="NZ_CABHIH010000006.1"/>
</dbReference>
<dbReference type="InterPro" id="IPR008258">
    <property type="entry name" value="Transglycosylase_SLT_dom_1"/>
</dbReference>
<dbReference type="OrthoDB" id="9815002at2"/>
<evidence type="ECO:0000313" key="3">
    <source>
        <dbReference type="Proteomes" id="UP000092714"/>
    </source>
</evidence>
<evidence type="ECO:0000259" key="1">
    <source>
        <dbReference type="Pfam" id="PF01464"/>
    </source>
</evidence>
<dbReference type="Pfam" id="PF01464">
    <property type="entry name" value="SLT"/>
    <property type="match status" value="1"/>
</dbReference>
<name>A0A174FSV0_9CLOT</name>
<protein>
    <recommendedName>
        <fullName evidence="1">Transglycosylase SLT domain-containing protein</fullName>
    </recommendedName>
</protein>
<reference evidence="2 3" key="1">
    <citation type="submission" date="2016-06" db="EMBL/GenBank/DDBJ databases">
        <authorList>
            <person name="Kjaerup R.B."/>
            <person name="Dalgaard T.S."/>
            <person name="Juul-Madsen H.R."/>
        </authorList>
    </citation>
    <scope>NUCLEOTIDE SEQUENCE [LARGE SCALE GENOMIC DNA]</scope>
    <source>
        <strain evidence="2 3">373-A1</strain>
    </source>
</reference>
<gene>
    <name evidence="2" type="ORF">CP373A1_13705</name>
</gene>
<dbReference type="SUPFAM" id="SSF53955">
    <property type="entry name" value="Lysozyme-like"/>
    <property type="match status" value="1"/>
</dbReference>
<dbReference type="AlphaFoldDB" id="A0A174FSV0"/>
<keyword evidence="3" id="KW-1185">Reference proteome</keyword>
<dbReference type="CDD" id="cd00254">
    <property type="entry name" value="LT-like"/>
    <property type="match status" value="1"/>
</dbReference>
<dbReference type="InterPro" id="IPR023346">
    <property type="entry name" value="Lysozyme-like_dom_sf"/>
</dbReference>
<dbReference type="GeneID" id="42776785"/>
<comment type="caution">
    <text evidence="2">The sequence shown here is derived from an EMBL/GenBank/DDBJ whole genome shotgun (WGS) entry which is preliminary data.</text>
</comment>
<dbReference type="PANTHER" id="PTHR37423">
    <property type="entry name" value="SOLUBLE LYTIC MUREIN TRANSGLYCOSYLASE-RELATED"/>
    <property type="match status" value="1"/>
</dbReference>
<dbReference type="EMBL" id="MAPZ01000026">
    <property type="protein sequence ID" value="OBY09721.1"/>
    <property type="molecule type" value="Genomic_DNA"/>
</dbReference>
<dbReference type="Gene3D" id="1.10.530.10">
    <property type="match status" value="1"/>
</dbReference>
<organism evidence="2 3">
    <name type="scientific">Clostridium paraputrificum</name>
    <dbReference type="NCBI Taxonomy" id="29363"/>
    <lineage>
        <taxon>Bacteria</taxon>
        <taxon>Bacillati</taxon>
        <taxon>Bacillota</taxon>
        <taxon>Clostridia</taxon>
        <taxon>Eubacteriales</taxon>
        <taxon>Clostridiaceae</taxon>
        <taxon>Clostridium</taxon>
    </lineage>
</organism>
<accession>A0A174FSV0</accession>